<dbReference type="AlphaFoldDB" id="A0A818W9K6"/>
<accession>A0A818W9K6</accession>
<sequence>MYQRNQYPDFANYPYVPPVDPSKPVNPLTSINSMTSRSNFQYDFTPQRTVPSFYSTTTLIPTYTSECFQRLYQAPTSLNNLADPGWAYDDISPPVNYQANLNAMEDGSLPTNPILRSSVSDTRLATASTMREQLLTDILRDMGDINEEISSMEGHFSKSRQEPLGYAPVINDDLPEPNLNFEQSRYLPRPSQNYNDLQINSNWN</sequence>
<dbReference type="EMBL" id="CAJOBB010000642">
    <property type="protein sequence ID" value="CAF3721952.1"/>
    <property type="molecule type" value="Genomic_DNA"/>
</dbReference>
<dbReference type="Proteomes" id="UP000663860">
    <property type="component" value="Unassembled WGS sequence"/>
</dbReference>
<evidence type="ECO:0000313" key="1">
    <source>
        <dbReference type="EMBL" id="CAF1205675.1"/>
    </source>
</evidence>
<organism evidence="2 3">
    <name type="scientific">Adineta steineri</name>
    <dbReference type="NCBI Taxonomy" id="433720"/>
    <lineage>
        <taxon>Eukaryota</taxon>
        <taxon>Metazoa</taxon>
        <taxon>Spiralia</taxon>
        <taxon>Gnathifera</taxon>
        <taxon>Rotifera</taxon>
        <taxon>Eurotatoria</taxon>
        <taxon>Bdelloidea</taxon>
        <taxon>Adinetida</taxon>
        <taxon>Adinetidae</taxon>
        <taxon>Adineta</taxon>
    </lineage>
</organism>
<evidence type="ECO:0000313" key="2">
    <source>
        <dbReference type="EMBL" id="CAF3721952.1"/>
    </source>
</evidence>
<gene>
    <name evidence="1" type="ORF">IZO911_LOCUS28877</name>
    <name evidence="2" type="ORF">KXQ929_LOCUS12466</name>
</gene>
<reference evidence="2" key="1">
    <citation type="submission" date="2021-02" db="EMBL/GenBank/DDBJ databases">
        <authorList>
            <person name="Nowell W R."/>
        </authorList>
    </citation>
    <scope>NUCLEOTIDE SEQUENCE</scope>
</reference>
<dbReference type="Proteomes" id="UP000663868">
    <property type="component" value="Unassembled WGS sequence"/>
</dbReference>
<evidence type="ECO:0000313" key="3">
    <source>
        <dbReference type="Proteomes" id="UP000663868"/>
    </source>
</evidence>
<name>A0A818W9K6_9BILA</name>
<dbReference type="EMBL" id="CAJNOE010000417">
    <property type="protein sequence ID" value="CAF1205675.1"/>
    <property type="molecule type" value="Genomic_DNA"/>
</dbReference>
<comment type="caution">
    <text evidence="2">The sequence shown here is derived from an EMBL/GenBank/DDBJ whole genome shotgun (WGS) entry which is preliminary data.</text>
</comment>
<proteinExistence type="predicted"/>
<protein>
    <submittedName>
        <fullName evidence="2">Uncharacterized protein</fullName>
    </submittedName>
</protein>